<name>A0A1T4QL39_9BACT</name>
<dbReference type="PANTHER" id="PTHR30345">
    <property type="entry name" value="RIBOSE-5-PHOSPHATE ISOMERASE B"/>
    <property type="match status" value="1"/>
</dbReference>
<dbReference type="Proteomes" id="UP000190102">
    <property type="component" value="Unassembled WGS sequence"/>
</dbReference>
<dbReference type="PANTHER" id="PTHR30345:SF0">
    <property type="entry name" value="DNA DAMAGE-REPAIR_TOLERATION PROTEIN DRT102"/>
    <property type="match status" value="1"/>
</dbReference>
<dbReference type="SUPFAM" id="SSF89623">
    <property type="entry name" value="Ribose/Galactose isomerase RpiB/AlsB"/>
    <property type="match status" value="1"/>
</dbReference>
<feature type="binding site" evidence="4">
    <location>
        <position position="109"/>
    </location>
    <ligand>
        <name>D-ribulose 5-phosphate</name>
        <dbReference type="ChEBI" id="CHEBI:58121"/>
    </ligand>
</feature>
<evidence type="ECO:0000256" key="4">
    <source>
        <dbReference type="PIRSR" id="PIRSR005384-2"/>
    </source>
</evidence>
<evidence type="ECO:0000256" key="3">
    <source>
        <dbReference type="PIRSR" id="PIRSR005384-1"/>
    </source>
</evidence>
<dbReference type="RefSeq" id="WP_078790695.1">
    <property type="nucleotide sequence ID" value="NZ_FUWR01000014.1"/>
</dbReference>
<feature type="binding site" evidence="4">
    <location>
        <position position="99"/>
    </location>
    <ligand>
        <name>D-ribulose 5-phosphate</name>
        <dbReference type="ChEBI" id="CHEBI:58121"/>
    </ligand>
</feature>
<feature type="binding site" evidence="4">
    <location>
        <begin position="8"/>
        <end position="9"/>
    </location>
    <ligand>
        <name>D-ribulose 5-phosphate</name>
        <dbReference type="ChEBI" id="CHEBI:58121"/>
    </ligand>
</feature>
<dbReference type="NCBIfam" id="TIGR01120">
    <property type="entry name" value="rpiB"/>
    <property type="match status" value="1"/>
</dbReference>
<feature type="active site" description="Proton donor" evidence="3">
    <location>
        <position position="98"/>
    </location>
</feature>
<evidence type="ECO:0000313" key="5">
    <source>
        <dbReference type="EMBL" id="SKA04347.1"/>
    </source>
</evidence>
<dbReference type="PIRSF" id="PIRSF005384">
    <property type="entry name" value="RpiB_LacA_B"/>
    <property type="match status" value="1"/>
</dbReference>
<evidence type="ECO:0000313" key="6">
    <source>
        <dbReference type="Proteomes" id="UP000190102"/>
    </source>
</evidence>
<dbReference type="EMBL" id="FUWR01000014">
    <property type="protein sequence ID" value="SKA04347.1"/>
    <property type="molecule type" value="Genomic_DNA"/>
</dbReference>
<keyword evidence="6" id="KW-1185">Reference proteome</keyword>
<dbReference type="InterPro" id="IPR003500">
    <property type="entry name" value="RpiB_LacA_LacB"/>
</dbReference>
<dbReference type="GO" id="GO:0019316">
    <property type="term" value="P:D-allose catabolic process"/>
    <property type="evidence" value="ECO:0007669"/>
    <property type="project" value="TreeGrafter"/>
</dbReference>
<feature type="binding site" evidence="4">
    <location>
        <position position="136"/>
    </location>
    <ligand>
        <name>D-ribulose 5-phosphate</name>
        <dbReference type="ChEBI" id="CHEBI:58121"/>
    </ligand>
</feature>
<proteinExistence type="inferred from homology"/>
<dbReference type="NCBIfam" id="NF004051">
    <property type="entry name" value="PRK05571.1"/>
    <property type="match status" value="1"/>
</dbReference>
<gene>
    <name evidence="5" type="ORF">SAMN02745119_02433</name>
</gene>
<dbReference type="AlphaFoldDB" id="A0A1T4QL39"/>
<dbReference type="Gene3D" id="3.40.1400.10">
    <property type="entry name" value="Sugar-phosphate isomerase, RpiB/LacA/LacB"/>
    <property type="match status" value="1"/>
</dbReference>
<dbReference type="GO" id="GO:0009052">
    <property type="term" value="P:pentose-phosphate shunt, non-oxidative branch"/>
    <property type="evidence" value="ECO:0007669"/>
    <property type="project" value="TreeGrafter"/>
</dbReference>
<keyword evidence="2 5" id="KW-0413">Isomerase</keyword>
<evidence type="ECO:0000256" key="2">
    <source>
        <dbReference type="ARBA" id="ARBA00023235"/>
    </source>
</evidence>
<dbReference type="InterPro" id="IPR004785">
    <property type="entry name" value="RpiB"/>
</dbReference>
<reference evidence="6" key="1">
    <citation type="submission" date="2017-02" db="EMBL/GenBank/DDBJ databases">
        <authorList>
            <person name="Varghese N."/>
            <person name="Submissions S."/>
        </authorList>
    </citation>
    <scope>NUCLEOTIDE SEQUENCE [LARGE SCALE GENOMIC DNA]</scope>
    <source>
        <strain evidence="6">ATCC BAA-34</strain>
    </source>
</reference>
<feature type="binding site" evidence="4">
    <location>
        <position position="132"/>
    </location>
    <ligand>
        <name>D-ribulose 5-phosphate</name>
        <dbReference type="ChEBI" id="CHEBI:58121"/>
    </ligand>
</feature>
<dbReference type="NCBIfam" id="TIGR00689">
    <property type="entry name" value="rpiB_lacA_lacB"/>
    <property type="match status" value="1"/>
</dbReference>
<dbReference type="OrthoDB" id="1778624at2"/>
<protein>
    <submittedName>
        <fullName evidence="5">Ribose-5-phosphate isomerase</fullName>
    </submittedName>
</protein>
<dbReference type="InterPro" id="IPR036569">
    <property type="entry name" value="RpiB_LacA_LacB_sf"/>
</dbReference>
<comment type="similarity">
    <text evidence="1">Belongs to the LacAB/RpiB family.</text>
</comment>
<dbReference type="STRING" id="115783.SAMN02745119_02433"/>
<dbReference type="GO" id="GO:0004751">
    <property type="term" value="F:ribose-5-phosphate isomerase activity"/>
    <property type="evidence" value="ECO:0007669"/>
    <property type="project" value="TreeGrafter"/>
</dbReference>
<feature type="binding site" evidence="4">
    <location>
        <begin position="66"/>
        <end position="70"/>
    </location>
    <ligand>
        <name>D-ribulose 5-phosphate</name>
        <dbReference type="ChEBI" id="CHEBI:58121"/>
    </ligand>
</feature>
<evidence type="ECO:0000256" key="1">
    <source>
        <dbReference type="ARBA" id="ARBA00008754"/>
    </source>
</evidence>
<organism evidence="5 6">
    <name type="scientific">Trichlorobacter thiogenes</name>
    <dbReference type="NCBI Taxonomy" id="115783"/>
    <lineage>
        <taxon>Bacteria</taxon>
        <taxon>Pseudomonadati</taxon>
        <taxon>Thermodesulfobacteriota</taxon>
        <taxon>Desulfuromonadia</taxon>
        <taxon>Geobacterales</taxon>
        <taxon>Geobacteraceae</taxon>
        <taxon>Trichlorobacter</taxon>
    </lineage>
</organism>
<sequence length="149" mass="15773">MKIAIGSDHGGFELKQALIPFLQGRDIEVADAGTYTTDSVDYPEFAEAVALLVVHGEADAGIVICGTGIGISIAANKVPGIRAALVTTPQMAELAKQHNNANILALGGRILSVETAEACVAAWLDASYEGDRHQRRLDKITDIEKKSCQ</sequence>
<feature type="active site" description="Proton acceptor" evidence="3">
    <location>
        <position position="65"/>
    </location>
</feature>
<accession>A0A1T4QL39</accession>
<dbReference type="Pfam" id="PF02502">
    <property type="entry name" value="LacAB_rpiB"/>
    <property type="match status" value="1"/>
</dbReference>